<evidence type="ECO:0000256" key="2">
    <source>
        <dbReference type="ARBA" id="ARBA00022737"/>
    </source>
</evidence>
<accession>A0AAN1WHJ1</accession>
<dbReference type="Pfam" id="PF07714">
    <property type="entry name" value="PK_Tyr_Ser-Thr"/>
    <property type="match status" value="1"/>
</dbReference>
<dbReference type="InterPro" id="IPR003591">
    <property type="entry name" value="Leu-rich_rpt_typical-subtyp"/>
</dbReference>
<evidence type="ECO:0000313" key="6">
    <source>
        <dbReference type="Proteomes" id="UP001320119"/>
    </source>
</evidence>
<keyword evidence="3" id="KW-0067">ATP-binding</keyword>
<evidence type="ECO:0000256" key="3">
    <source>
        <dbReference type="PROSITE-ProRule" id="PRU10141"/>
    </source>
</evidence>
<dbReference type="EMBL" id="AP023086">
    <property type="protein sequence ID" value="BCD97640.1"/>
    <property type="molecule type" value="Genomic_DNA"/>
</dbReference>
<dbReference type="GO" id="GO:0005737">
    <property type="term" value="C:cytoplasm"/>
    <property type="evidence" value="ECO:0007669"/>
    <property type="project" value="TreeGrafter"/>
</dbReference>
<keyword evidence="6" id="KW-1185">Reference proteome</keyword>
<dbReference type="InterPro" id="IPR011009">
    <property type="entry name" value="Kinase-like_dom_sf"/>
</dbReference>
<name>A0AAN1WHJ1_9GAMM</name>
<dbReference type="SMART" id="SM00220">
    <property type="entry name" value="S_TKc"/>
    <property type="match status" value="1"/>
</dbReference>
<feature type="domain" description="Protein kinase" evidence="4">
    <location>
        <begin position="203"/>
        <end position="414"/>
    </location>
</feature>
<keyword evidence="1" id="KW-0433">Leucine-rich repeat</keyword>
<dbReference type="AlphaFoldDB" id="A0AAN1WHJ1"/>
<evidence type="ECO:0000313" key="5">
    <source>
        <dbReference type="EMBL" id="BCD97640.1"/>
    </source>
</evidence>
<dbReference type="PROSITE" id="PS50011">
    <property type="entry name" value="PROTEIN_KINASE_DOM"/>
    <property type="match status" value="1"/>
</dbReference>
<dbReference type="InterPro" id="IPR032675">
    <property type="entry name" value="LRR_dom_sf"/>
</dbReference>
<dbReference type="Gene3D" id="3.30.200.20">
    <property type="entry name" value="Phosphorylase Kinase, domain 1"/>
    <property type="match status" value="1"/>
</dbReference>
<dbReference type="InterPro" id="IPR050216">
    <property type="entry name" value="LRR_domain-containing"/>
</dbReference>
<proteinExistence type="predicted"/>
<dbReference type="Proteomes" id="UP001320119">
    <property type="component" value="Chromosome"/>
</dbReference>
<keyword evidence="3" id="KW-0547">Nucleotide-binding</keyword>
<dbReference type="GO" id="GO:0004672">
    <property type="term" value="F:protein kinase activity"/>
    <property type="evidence" value="ECO:0007669"/>
    <property type="project" value="InterPro"/>
</dbReference>
<dbReference type="InterPro" id="IPR017441">
    <property type="entry name" value="Protein_kinase_ATP_BS"/>
</dbReference>
<feature type="binding site" evidence="3">
    <location>
        <position position="236"/>
    </location>
    <ligand>
        <name>ATP</name>
        <dbReference type="ChEBI" id="CHEBI:30616"/>
    </ligand>
</feature>
<evidence type="ECO:0000256" key="1">
    <source>
        <dbReference type="ARBA" id="ARBA00022614"/>
    </source>
</evidence>
<dbReference type="PROSITE" id="PS00107">
    <property type="entry name" value="PROTEIN_KINASE_ATP"/>
    <property type="match status" value="1"/>
</dbReference>
<reference evidence="5 6" key="1">
    <citation type="journal article" date="2022" name="IScience">
        <title>An ultrasensitive nanofiber-based assay for enzymatic hydrolysis and deep-sea microbial degradation of cellulose.</title>
        <authorList>
            <person name="Tsudome M."/>
            <person name="Tachioka M."/>
            <person name="Miyazaki M."/>
            <person name="Uchimura K."/>
            <person name="Tsuda M."/>
            <person name="Takaki Y."/>
            <person name="Deguchi S."/>
        </authorList>
    </citation>
    <scope>NUCLEOTIDE SEQUENCE [LARGE SCALE GENOMIC DNA]</scope>
    <source>
        <strain evidence="5 6">GE09</strain>
    </source>
</reference>
<organism evidence="5 6">
    <name type="scientific">Marinagarivorans cellulosilyticus</name>
    <dbReference type="NCBI Taxonomy" id="2721545"/>
    <lineage>
        <taxon>Bacteria</taxon>
        <taxon>Pseudomonadati</taxon>
        <taxon>Pseudomonadota</taxon>
        <taxon>Gammaproteobacteria</taxon>
        <taxon>Cellvibrionales</taxon>
        <taxon>Cellvibrionaceae</taxon>
        <taxon>Marinagarivorans</taxon>
    </lineage>
</organism>
<dbReference type="SUPFAM" id="SSF56112">
    <property type="entry name" value="Protein kinase-like (PK-like)"/>
    <property type="match status" value="1"/>
</dbReference>
<dbReference type="PROSITE" id="PS51450">
    <property type="entry name" value="LRR"/>
    <property type="match status" value="1"/>
</dbReference>
<gene>
    <name evidence="5" type="ORF">MARGE09_P1841</name>
</gene>
<keyword evidence="2" id="KW-0677">Repeat</keyword>
<protein>
    <recommendedName>
        <fullName evidence="4">Protein kinase domain-containing protein</fullName>
    </recommendedName>
</protein>
<dbReference type="SMART" id="SM00369">
    <property type="entry name" value="LRR_TYP"/>
    <property type="match status" value="4"/>
</dbReference>
<dbReference type="InterPro" id="IPR001245">
    <property type="entry name" value="Ser-Thr/Tyr_kinase_cat_dom"/>
</dbReference>
<dbReference type="PANTHER" id="PTHR48051">
    <property type="match status" value="1"/>
</dbReference>
<dbReference type="InterPro" id="IPR001611">
    <property type="entry name" value="Leu-rich_rpt"/>
</dbReference>
<dbReference type="InterPro" id="IPR000719">
    <property type="entry name" value="Prot_kinase_dom"/>
</dbReference>
<dbReference type="SUPFAM" id="SSF52058">
    <property type="entry name" value="L domain-like"/>
    <property type="match status" value="1"/>
</dbReference>
<dbReference type="KEGG" id="marq:MARGE09_P1841"/>
<sequence>MQTLVQLKAGELAGESRLTLSEDLSEFPTEIYNLAESLEVLDLSGNQLSSLPDDFHRLRHLKVLFLSNNVFEVFPSVLGRCERLEMIGFKSNRIVSVPEGALPQQTRWLILTDNCITALPEGIGSLVRLQKLMLAGNQLQQLPTSIKRCKNLQLVRISANRLQHFPEQLLELPRLAWLAFAGNPFCQSTEPPQELPEVEFDDLVLSDVLGSGASGVISRAHWKKNLFNFPAGVAVKCFKSGVTSDGYVQDELRATLLAGQHHNLVSPLASIAGKGLVMRLIPGEYTNLAGPPSFASCTRDRFPAELKLPLALVVSMVAQIESVVEHLHSRNLCHGDIYAHNMLLSEGSGHVLFGDFGAASFYGGLTDSVRGGILRIERRALGFFIEDLLTVCDNSGVDGEQYLQLQQKARAYLA</sequence>
<dbReference type="RefSeq" id="WP_236987103.1">
    <property type="nucleotide sequence ID" value="NZ_AP023086.1"/>
</dbReference>
<dbReference type="GO" id="GO:0005524">
    <property type="term" value="F:ATP binding"/>
    <property type="evidence" value="ECO:0007669"/>
    <property type="project" value="UniProtKB-UniRule"/>
</dbReference>
<dbReference type="Pfam" id="PF13855">
    <property type="entry name" value="LRR_8"/>
    <property type="match status" value="1"/>
</dbReference>
<dbReference type="Gene3D" id="3.80.10.10">
    <property type="entry name" value="Ribonuclease Inhibitor"/>
    <property type="match status" value="2"/>
</dbReference>
<dbReference type="Gene3D" id="1.10.510.10">
    <property type="entry name" value="Transferase(Phosphotransferase) domain 1"/>
    <property type="match status" value="1"/>
</dbReference>
<evidence type="ECO:0000259" key="4">
    <source>
        <dbReference type="PROSITE" id="PS50011"/>
    </source>
</evidence>
<dbReference type="PANTHER" id="PTHR48051:SF1">
    <property type="entry name" value="RAS SUPPRESSOR PROTEIN 1"/>
    <property type="match status" value="1"/>
</dbReference>